<organism evidence="7 8">
    <name type="scientific">Subtercola boreus</name>
    <dbReference type="NCBI Taxonomy" id="120213"/>
    <lineage>
        <taxon>Bacteria</taxon>
        <taxon>Bacillati</taxon>
        <taxon>Actinomycetota</taxon>
        <taxon>Actinomycetes</taxon>
        <taxon>Micrococcales</taxon>
        <taxon>Microbacteriaceae</taxon>
        <taxon>Subtercola</taxon>
    </lineage>
</organism>
<sequence>MGARAGRNAQHPLDRKRFPSLTALSRPLITNPYTDVMEKTLKTTRNRWLARLAAVAVLATAAAGMTACSSSTPAVDPNAKSTINWWSWNPDATTAQPWIAAFEKEHPNITVNQRFIQIADYPNAVRLAATTDSGPDVFGLQVGAMAQQFAPLTTDLAPLAAQNIGSDWQTQLNATDQLNVKGKQVGLPWMITGGGLVWYNKTILDKAGTKPPTTLAEWKDTCTKVEAIGVKCFVQGAKDSWVNLDVYQSIVNEIAPGEFYKAVNGQADFTEASFVQAFDAWKSLYTDGIIDPGALGTTEYPDANDAFNKGEAAMIALGTWNDDHMTTATLATAATTYGPQITSQVFAPIAFPDVVGGAKKTGRLFGGPDVGWAVSAKSKNQAAAFTFVQWLTSSQTAQTMMATSLQTPALKSVPVPDTGLTDPAVQQPALADQATQISNLIGARQISNADVATALGQALSAVASGQMSSSVAASSVETAIKAANQ</sequence>
<evidence type="ECO:0000256" key="1">
    <source>
        <dbReference type="ARBA" id="ARBA00022475"/>
    </source>
</evidence>
<evidence type="ECO:0000256" key="2">
    <source>
        <dbReference type="ARBA" id="ARBA00022729"/>
    </source>
</evidence>
<dbReference type="AlphaFoldDB" id="A0A3E0VTW8"/>
<keyword evidence="6" id="KW-1133">Transmembrane helix</keyword>
<evidence type="ECO:0008006" key="9">
    <source>
        <dbReference type="Google" id="ProtNLM"/>
    </source>
</evidence>
<dbReference type="InterPro" id="IPR006059">
    <property type="entry name" value="SBP"/>
</dbReference>
<dbReference type="EMBL" id="NBXB01000039">
    <property type="protein sequence ID" value="RFA12838.1"/>
    <property type="molecule type" value="Genomic_DNA"/>
</dbReference>
<evidence type="ECO:0000256" key="5">
    <source>
        <dbReference type="ARBA" id="ARBA00023288"/>
    </source>
</evidence>
<dbReference type="OrthoDB" id="8317736at2"/>
<protein>
    <recommendedName>
        <fullName evidence="9">Sugar ABC transporter substrate-binding protein</fullName>
    </recommendedName>
</protein>
<keyword evidence="6" id="KW-0812">Transmembrane</keyword>
<keyword evidence="5" id="KW-0449">Lipoprotein</keyword>
<dbReference type="Proteomes" id="UP000256541">
    <property type="component" value="Unassembled WGS sequence"/>
</dbReference>
<reference evidence="7 8" key="1">
    <citation type="submission" date="2017-04" db="EMBL/GenBank/DDBJ databases">
        <title>Comparative genome analysis of Subtercola boreus.</title>
        <authorList>
            <person name="Cho Y.-J."/>
            <person name="Cho A."/>
            <person name="Kim O.-S."/>
            <person name="Lee J.-I."/>
        </authorList>
    </citation>
    <scope>NUCLEOTIDE SEQUENCE [LARGE SCALE GENOMIC DNA]</scope>
    <source>
        <strain evidence="7 8">P27479</strain>
    </source>
</reference>
<evidence type="ECO:0000256" key="3">
    <source>
        <dbReference type="ARBA" id="ARBA00023136"/>
    </source>
</evidence>
<dbReference type="Pfam" id="PF01547">
    <property type="entry name" value="SBP_bac_1"/>
    <property type="match status" value="1"/>
</dbReference>
<accession>A0A3E0VTW8</accession>
<evidence type="ECO:0000313" key="7">
    <source>
        <dbReference type="EMBL" id="RFA12838.1"/>
    </source>
</evidence>
<dbReference type="SUPFAM" id="SSF53850">
    <property type="entry name" value="Periplasmic binding protein-like II"/>
    <property type="match status" value="1"/>
</dbReference>
<feature type="transmembrane region" description="Helical" evidence="6">
    <location>
        <begin position="48"/>
        <end position="67"/>
    </location>
</feature>
<name>A0A3E0VTW8_9MICO</name>
<comment type="caution">
    <text evidence="7">The sequence shown here is derived from an EMBL/GenBank/DDBJ whole genome shotgun (WGS) entry which is preliminary data.</text>
</comment>
<gene>
    <name evidence="7" type="ORF">B7R22_14395</name>
</gene>
<keyword evidence="3 6" id="KW-0472">Membrane</keyword>
<evidence type="ECO:0000256" key="4">
    <source>
        <dbReference type="ARBA" id="ARBA00023139"/>
    </source>
</evidence>
<evidence type="ECO:0000256" key="6">
    <source>
        <dbReference type="SAM" id="Phobius"/>
    </source>
</evidence>
<evidence type="ECO:0000313" key="8">
    <source>
        <dbReference type="Proteomes" id="UP000256541"/>
    </source>
</evidence>
<keyword evidence="4" id="KW-0564">Palmitate</keyword>
<dbReference type="InterPro" id="IPR050490">
    <property type="entry name" value="Bact_solute-bd_prot1"/>
</dbReference>
<dbReference type="Gene3D" id="3.40.190.10">
    <property type="entry name" value="Periplasmic binding protein-like II"/>
    <property type="match status" value="2"/>
</dbReference>
<dbReference type="PANTHER" id="PTHR43649">
    <property type="entry name" value="ARABINOSE-BINDING PROTEIN-RELATED"/>
    <property type="match status" value="1"/>
</dbReference>
<keyword evidence="2" id="KW-0732">Signal</keyword>
<dbReference type="PANTHER" id="PTHR43649:SF33">
    <property type="entry name" value="POLYGALACTURONAN_RHAMNOGALACTURONAN-BINDING PROTEIN YTCQ"/>
    <property type="match status" value="1"/>
</dbReference>
<proteinExistence type="predicted"/>
<keyword evidence="1" id="KW-1003">Cell membrane</keyword>